<gene>
    <name evidence="4" type="ORF">OJ996_00840</name>
</gene>
<feature type="compositionally biased region" description="Low complexity" evidence="1">
    <location>
        <begin position="92"/>
        <end position="106"/>
    </location>
</feature>
<dbReference type="Proteomes" id="UP001165653">
    <property type="component" value="Unassembled WGS sequence"/>
</dbReference>
<name>A0ABT3FWX8_9BACT</name>
<evidence type="ECO:0000256" key="1">
    <source>
        <dbReference type="SAM" id="MobiDB-lite"/>
    </source>
</evidence>
<evidence type="ECO:0000256" key="2">
    <source>
        <dbReference type="SAM" id="SignalP"/>
    </source>
</evidence>
<feature type="compositionally biased region" description="Low complexity" evidence="1">
    <location>
        <begin position="115"/>
        <end position="133"/>
    </location>
</feature>
<keyword evidence="2" id="KW-0732">Signal</keyword>
<proteinExistence type="predicted"/>
<dbReference type="Pfam" id="PF01476">
    <property type="entry name" value="LysM"/>
    <property type="match status" value="1"/>
</dbReference>
<dbReference type="Gene3D" id="3.10.350.10">
    <property type="entry name" value="LysM domain"/>
    <property type="match status" value="1"/>
</dbReference>
<dbReference type="PANTHER" id="PTHR33734">
    <property type="entry name" value="LYSM DOMAIN-CONTAINING GPI-ANCHORED PROTEIN 2"/>
    <property type="match status" value="1"/>
</dbReference>
<dbReference type="PROSITE" id="PS51257">
    <property type="entry name" value="PROKAR_LIPOPROTEIN"/>
    <property type="match status" value="1"/>
</dbReference>
<evidence type="ECO:0000259" key="3">
    <source>
        <dbReference type="PROSITE" id="PS51782"/>
    </source>
</evidence>
<dbReference type="InterPro" id="IPR018392">
    <property type="entry name" value="LysM"/>
</dbReference>
<dbReference type="EMBL" id="JAPDDR010000001">
    <property type="protein sequence ID" value="MCW1912098.1"/>
    <property type="molecule type" value="Genomic_DNA"/>
</dbReference>
<feature type="signal peptide" evidence="2">
    <location>
        <begin position="1"/>
        <end position="28"/>
    </location>
</feature>
<sequence length="194" mass="20401">MQSRWLYLPAAFLFAVLTSCSNTGGSTAGNPGGTGPFDARGNYVEAWADSPSKWRSGSQQIVEAQPDRPAADVPVVPPTVLAANETPQPVATRTTTVYRPKTTSTTVSNTRPKPKAASTASSSRPKQKAVVVKPKVKPKAVAKAKPKSTRHTVRSGDSLYAIAKRYGTTASAVQKANGLKGTTIRPGQSLSIPK</sequence>
<keyword evidence="5" id="KW-1185">Reference proteome</keyword>
<accession>A0ABT3FWX8</accession>
<reference evidence="4" key="1">
    <citation type="submission" date="2022-10" db="EMBL/GenBank/DDBJ databases">
        <title>Luteolibacter sp. GHJ8, whole genome shotgun sequencing project.</title>
        <authorList>
            <person name="Zhao G."/>
            <person name="Shen L."/>
        </authorList>
    </citation>
    <scope>NUCLEOTIDE SEQUENCE</scope>
    <source>
        <strain evidence="4">GHJ8</strain>
    </source>
</reference>
<dbReference type="PROSITE" id="PS51782">
    <property type="entry name" value="LYSM"/>
    <property type="match status" value="1"/>
</dbReference>
<evidence type="ECO:0000313" key="4">
    <source>
        <dbReference type="EMBL" id="MCW1912098.1"/>
    </source>
</evidence>
<protein>
    <submittedName>
        <fullName evidence="4">LysM peptidoglycan-binding domain-containing protein</fullName>
    </submittedName>
</protein>
<comment type="caution">
    <text evidence="4">The sequence shown here is derived from an EMBL/GenBank/DDBJ whole genome shotgun (WGS) entry which is preliminary data.</text>
</comment>
<evidence type="ECO:0000313" key="5">
    <source>
        <dbReference type="Proteomes" id="UP001165653"/>
    </source>
</evidence>
<dbReference type="PANTHER" id="PTHR33734:SF22">
    <property type="entry name" value="MEMBRANE-BOUND LYTIC MUREIN TRANSGLYCOSYLASE D"/>
    <property type="match status" value="1"/>
</dbReference>
<dbReference type="RefSeq" id="WP_264510179.1">
    <property type="nucleotide sequence ID" value="NZ_JAPDDR010000001.1"/>
</dbReference>
<feature type="region of interest" description="Disordered" evidence="1">
    <location>
        <begin position="92"/>
        <end position="156"/>
    </location>
</feature>
<dbReference type="CDD" id="cd00118">
    <property type="entry name" value="LysM"/>
    <property type="match status" value="1"/>
</dbReference>
<dbReference type="SUPFAM" id="SSF54106">
    <property type="entry name" value="LysM domain"/>
    <property type="match status" value="1"/>
</dbReference>
<feature type="domain" description="LysM" evidence="3">
    <location>
        <begin position="149"/>
        <end position="192"/>
    </location>
</feature>
<dbReference type="SMART" id="SM00257">
    <property type="entry name" value="LysM"/>
    <property type="match status" value="1"/>
</dbReference>
<feature type="chain" id="PRO_5045839586" evidence="2">
    <location>
        <begin position="29"/>
        <end position="194"/>
    </location>
</feature>
<feature type="compositionally biased region" description="Basic residues" evidence="1">
    <location>
        <begin position="134"/>
        <end position="153"/>
    </location>
</feature>
<organism evidence="4 5">
    <name type="scientific">Luteolibacter rhizosphaerae</name>
    <dbReference type="NCBI Taxonomy" id="2989719"/>
    <lineage>
        <taxon>Bacteria</taxon>
        <taxon>Pseudomonadati</taxon>
        <taxon>Verrucomicrobiota</taxon>
        <taxon>Verrucomicrobiia</taxon>
        <taxon>Verrucomicrobiales</taxon>
        <taxon>Verrucomicrobiaceae</taxon>
        <taxon>Luteolibacter</taxon>
    </lineage>
</organism>
<dbReference type="InterPro" id="IPR036779">
    <property type="entry name" value="LysM_dom_sf"/>
</dbReference>